<organism evidence="2 3">
    <name type="scientific">Brassica carinata</name>
    <name type="common">Ethiopian mustard</name>
    <name type="synonym">Abyssinian cabbage</name>
    <dbReference type="NCBI Taxonomy" id="52824"/>
    <lineage>
        <taxon>Eukaryota</taxon>
        <taxon>Viridiplantae</taxon>
        <taxon>Streptophyta</taxon>
        <taxon>Embryophyta</taxon>
        <taxon>Tracheophyta</taxon>
        <taxon>Spermatophyta</taxon>
        <taxon>Magnoliopsida</taxon>
        <taxon>eudicotyledons</taxon>
        <taxon>Gunneridae</taxon>
        <taxon>Pentapetalae</taxon>
        <taxon>rosids</taxon>
        <taxon>malvids</taxon>
        <taxon>Brassicales</taxon>
        <taxon>Brassicaceae</taxon>
        <taxon>Brassiceae</taxon>
        <taxon>Brassica</taxon>
    </lineage>
</organism>
<dbReference type="AlphaFoldDB" id="A0A8X7S0J8"/>
<gene>
    <name evidence="2" type="ORF">Bca52824_044409</name>
</gene>
<accession>A0A8X7S0J8</accession>
<dbReference type="Pfam" id="PF25568">
    <property type="entry name" value="AAA_lid_At3g28540"/>
    <property type="match status" value="1"/>
</dbReference>
<dbReference type="InterPro" id="IPR050747">
    <property type="entry name" value="Mitochondrial_chaperone_BCS1"/>
</dbReference>
<protein>
    <recommendedName>
        <fullName evidence="1">AAA+ ATPase At3g28540-like C-terminal domain-containing protein</fullName>
    </recommendedName>
</protein>
<evidence type="ECO:0000313" key="2">
    <source>
        <dbReference type="EMBL" id="KAG2297740.1"/>
    </source>
</evidence>
<sequence length="187" mass="21023">MANHLKFDVFDVELSSVYDNRELKRVLLSTTNRSILVIEDIDCNAEVRDRGEDESGEDEKDRGKVTLSVILNLIDWVMDGYAYSYVLYCTGLGFRTLVSNYLGLDGSNHPLCEEIERLIDSTEVTPAELAEELMQDDDADAVLRGVMSFVEKRKVERSKAKEEISICKDVVTKTNDDDKKQSGSANG</sequence>
<comment type="caution">
    <text evidence="2">The sequence shown here is derived from an EMBL/GenBank/DDBJ whole genome shotgun (WGS) entry which is preliminary data.</text>
</comment>
<dbReference type="Gene3D" id="6.10.280.40">
    <property type="match status" value="1"/>
</dbReference>
<name>A0A8X7S0J8_BRACI</name>
<evidence type="ECO:0000313" key="3">
    <source>
        <dbReference type="Proteomes" id="UP000886595"/>
    </source>
</evidence>
<keyword evidence="3" id="KW-1185">Reference proteome</keyword>
<proteinExistence type="predicted"/>
<dbReference type="InterPro" id="IPR058017">
    <property type="entry name" value="At3g28540-like_C"/>
</dbReference>
<dbReference type="Gene3D" id="3.40.50.300">
    <property type="entry name" value="P-loop containing nucleotide triphosphate hydrolases"/>
    <property type="match status" value="1"/>
</dbReference>
<evidence type="ECO:0000259" key="1">
    <source>
        <dbReference type="Pfam" id="PF25568"/>
    </source>
</evidence>
<dbReference type="Proteomes" id="UP000886595">
    <property type="component" value="Unassembled WGS sequence"/>
</dbReference>
<feature type="domain" description="AAA+ ATPase At3g28540-like C-terminal" evidence="1">
    <location>
        <begin position="89"/>
        <end position="161"/>
    </location>
</feature>
<dbReference type="OrthoDB" id="10251412at2759"/>
<dbReference type="EMBL" id="JAAMPC010000009">
    <property type="protein sequence ID" value="KAG2297740.1"/>
    <property type="molecule type" value="Genomic_DNA"/>
</dbReference>
<reference evidence="2 3" key="1">
    <citation type="submission" date="2020-02" db="EMBL/GenBank/DDBJ databases">
        <authorList>
            <person name="Ma Q."/>
            <person name="Huang Y."/>
            <person name="Song X."/>
            <person name="Pei D."/>
        </authorList>
    </citation>
    <scope>NUCLEOTIDE SEQUENCE [LARGE SCALE GENOMIC DNA]</scope>
    <source>
        <strain evidence="2">Sxm20200214</strain>
        <tissue evidence="2">Leaf</tissue>
    </source>
</reference>
<dbReference type="PANTHER" id="PTHR23070">
    <property type="entry name" value="BCS1 AAA-TYPE ATPASE"/>
    <property type="match status" value="1"/>
</dbReference>
<dbReference type="InterPro" id="IPR027417">
    <property type="entry name" value="P-loop_NTPase"/>
</dbReference>